<keyword evidence="3" id="KW-1185">Reference proteome</keyword>
<accession>A0ABU2ZWK3</accession>
<name>A0ABU2ZWK3_9ALTE</name>
<dbReference type="InterPro" id="IPR045526">
    <property type="entry name" value="DUF6471"/>
</dbReference>
<protein>
    <submittedName>
        <fullName evidence="2">DUF6471 domain-containing protein</fullName>
    </submittedName>
</protein>
<dbReference type="RefSeq" id="WP_311370163.1">
    <property type="nucleotide sequence ID" value="NZ_JAVRHX010000009.1"/>
</dbReference>
<evidence type="ECO:0000313" key="2">
    <source>
        <dbReference type="EMBL" id="MDT0596636.1"/>
    </source>
</evidence>
<dbReference type="Pfam" id="PF20075">
    <property type="entry name" value="DUF6471"/>
    <property type="match status" value="1"/>
</dbReference>
<dbReference type="EMBL" id="JAVRHX010000009">
    <property type="protein sequence ID" value="MDT0596636.1"/>
    <property type="molecule type" value="Genomic_DNA"/>
</dbReference>
<organism evidence="2 3">
    <name type="scientific">Glaciecola petra</name>
    <dbReference type="NCBI Taxonomy" id="3075602"/>
    <lineage>
        <taxon>Bacteria</taxon>
        <taxon>Pseudomonadati</taxon>
        <taxon>Pseudomonadota</taxon>
        <taxon>Gammaproteobacteria</taxon>
        <taxon>Alteromonadales</taxon>
        <taxon>Alteromonadaceae</taxon>
        <taxon>Glaciecola</taxon>
    </lineage>
</organism>
<reference evidence="2 3" key="1">
    <citation type="submission" date="2023-09" db="EMBL/GenBank/DDBJ databases">
        <authorList>
            <person name="Rey-Velasco X."/>
        </authorList>
    </citation>
    <scope>NUCLEOTIDE SEQUENCE [LARGE SCALE GENOMIC DNA]</scope>
    <source>
        <strain evidence="2 3">P117</strain>
    </source>
</reference>
<evidence type="ECO:0000259" key="1">
    <source>
        <dbReference type="Pfam" id="PF20075"/>
    </source>
</evidence>
<feature type="domain" description="DUF6471" evidence="1">
    <location>
        <begin position="23"/>
        <end position="82"/>
    </location>
</feature>
<sequence>MENNKHSQVNISVKNKKSIQPYAKGASLHIKKLMVEHEMTYDFLVEQLENKGVVLSSSNLRNKVSGNALSAGLFFLMVEIITNNRSAEITVR</sequence>
<comment type="caution">
    <text evidence="2">The sequence shown here is derived from an EMBL/GenBank/DDBJ whole genome shotgun (WGS) entry which is preliminary data.</text>
</comment>
<dbReference type="Proteomes" id="UP001253545">
    <property type="component" value="Unassembled WGS sequence"/>
</dbReference>
<evidence type="ECO:0000313" key="3">
    <source>
        <dbReference type="Proteomes" id="UP001253545"/>
    </source>
</evidence>
<gene>
    <name evidence="2" type="ORF">RM552_17395</name>
</gene>
<proteinExistence type="predicted"/>